<dbReference type="EMBL" id="FNDE01000032">
    <property type="protein sequence ID" value="SDH55571.1"/>
    <property type="molecule type" value="Genomic_DNA"/>
</dbReference>
<proteinExistence type="predicted"/>
<dbReference type="Pfam" id="PF06107">
    <property type="entry name" value="DUF951"/>
    <property type="match status" value="1"/>
</dbReference>
<dbReference type="InterPro" id="IPR009296">
    <property type="entry name" value="DUF951"/>
</dbReference>
<reference evidence="2 3" key="1">
    <citation type="submission" date="2016-10" db="EMBL/GenBank/DDBJ databases">
        <authorList>
            <person name="de Groot N.N."/>
        </authorList>
    </citation>
    <scope>NUCLEOTIDE SEQUENCE [LARGE SCALE GENOMIC DNA]</scope>
    <source>
        <strain evidence="2 3">L 420-91</strain>
    </source>
</reference>
<sequence length="67" mass="7893">MERKEFGLGDIVEMKKPHPCGTNRWKIIRMGMDIRLKCQGCDHSVLIPRQKFEKRLKKVLVRAGEEK</sequence>
<keyword evidence="4" id="KW-1185">Reference proteome</keyword>
<accession>A0A1G8DD46</accession>
<dbReference type="PANTHER" id="PTHR38455:SF1">
    <property type="entry name" value="DUF951 DOMAIN-CONTAINING PROTEIN"/>
    <property type="match status" value="1"/>
</dbReference>
<dbReference type="PIRSF" id="PIRSF037263">
    <property type="entry name" value="DUF951_bac"/>
    <property type="match status" value="1"/>
</dbReference>
<dbReference type="AlphaFoldDB" id="A0A1G8DD46"/>
<dbReference type="RefSeq" id="WP_057897237.1">
    <property type="nucleotide sequence ID" value="NZ_CP080764.1"/>
</dbReference>
<evidence type="ECO:0000313" key="2">
    <source>
        <dbReference type="EMBL" id="SDH55571.1"/>
    </source>
</evidence>
<dbReference type="PANTHER" id="PTHR38455">
    <property type="entry name" value="HYPOTHETICAL CYTOSOLIC PROTEIN"/>
    <property type="match status" value="1"/>
</dbReference>
<dbReference type="OrthoDB" id="9802710at2"/>
<reference evidence="1 4" key="2">
    <citation type="submission" date="2021-08" db="EMBL/GenBank/DDBJ databases">
        <title>Complete genome sequence of the strain Aneurinibacillus thermoaerophilus CCM 8960.</title>
        <authorList>
            <person name="Musilova J."/>
            <person name="Kourilova X."/>
            <person name="Pernicova I."/>
            <person name="Bezdicek M."/>
            <person name="Lengerova M."/>
            <person name="Obruca S."/>
            <person name="Sedlar K."/>
        </authorList>
    </citation>
    <scope>NUCLEOTIDE SEQUENCE [LARGE SCALE GENOMIC DNA]</scope>
    <source>
        <strain evidence="1 4">CCM 8960</strain>
    </source>
</reference>
<evidence type="ECO:0000313" key="4">
    <source>
        <dbReference type="Proteomes" id="UP000826616"/>
    </source>
</evidence>
<evidence type="ECO:0000313" key="3">
    <source>
        <dbReference type="Proteomes" id="UP000198956"/>
    </source>
</evidence>
<gene>
    <name evidence="1" type="ORF">K3F53_18655</name>
    <name evidence="2" type="ORF">SAMN04489735_103222</name>
</gene>
<protein>
    <submittedName>
        <fullName evidence="1">DUF951 domain-containing protein</fullName>
    </submittedName>
</protein>
<name>A0A1G8DD46_ANETH</name>
<dbReference type="GeneID" id="97143404"/>
<dbReference type="Proteomes" id="UP000826616">
    <property type="component" value="Chromosome"/>
</dbReference>
<organism evidence="2 3">
    <name type="scientific">Aneurinibacillus thermoaerophilus</name>
    <dbReference type="NCBI Taxonomy" id="143495"/>
    <lineage>
        <taxon>Bacteria</taxon>
        <taxon>Bacillati</taxon>
        <taxon>Bacillota</taxon>
        <taxon>Bacilli</taxon>
        <taxon>Bacillales</taxon>
        <taxon>Paenibacillaceae</taxon>
        <taxon>Aneurinibacillus group</taxon>
        <taxon>Aneurinibacillus</taxon>
    </lineage>
</organism>
<dbReference type="Proteomes" id="UP000198956">
    <property type="component" value="Unassembled WGS sequence"/>
</dbReference>
<evidence type="ECO:0000313" key="1">
    <source>
        <dbReference type="EMBL" id="QYY42799.1"/>
    </source>
</evidence>
<dbReference type="EMBL" id="CP080764">
    <property type="protein sequence ID" value="QYY42799.1"/>
    <property type="molecule type" value="Genomic_DNA"/>
</dbReference>